<feature type="transmembrane region" description="Helical" evidence="6">
    <location>
        <begin position="347"/>
        <end position="367"/>
    </location>
</feature>
<feature type="domain" description="MacB-like periplasmic core" evidence="8">
    <location>
        <begin position="20"/>
        <end position="218"/>
    </location>
</feature>
<dbReference type="AlphaFoldDB" id="U6RJW5"/>
<dbReference type="InterPro" id="IPR003838">
    <property type="entry name" value="ABC3_permease_C"/>
</dbReference>
<feature type="transmembrane region" description="Helical" evidence="6">
    <location>
        <begin position="388"/>
        <end position="410"/>
    </location>
</feature>
<evidence type="ECO:0000259" key="7">
    <source>
        <dbReference type="Pfam" id="PF02687"/>
    </source>
</evidence>
<dbReference type="RefSeq" id="WP_005937880.1">
    <property type="nucleotide sequence ID" value="NZ_KB890397.1"/>
</dbReference>
<dbReference type="PATRIC" id="fig|1121098.3.peg.1011"/>
<feature type="transmembrane region" description="Helical" evidence="6">
    <location>
        <begin position="667"/>
        <end position="688"/>
    </location>
</feature>
<dbReference type="GO" id="GO:0022857">
    <property type="term" value="F:transmembrane transporter activity"/>
    <property type="evidence" value="ECO:0007669"/>
    <property type="project" value="TreeGrafter"/>
</dbReference>
<evidence type="ECO:0000256" key="5">
    <source>
        <dbReference type="ARBA" id="ARBA00023136"/>
    </source>
</evidence>
<reference evidence="9 10" key="1">
    <citation type="submission" date="2013-04" db="EMBL/GenBank/DDBJ databases">
        <title>The Genome Sequence of Bacteroides massiliensis DSM 17679.</title>
        <authorList>
            <consortium name="The Broad Institute Genomics Platform"/>
            <person name="Earl A."/>
            <person name="Ward D."/>
            <person name="Feldgarden M."/>
            <person name="Gevers D."/>
            <person name="Martens E."/>
            <person name="Fenner L."/>
            <person name="Roux V."/>
            <person name="Mallet M.N."/>
            <person name="Raoult D."/>
            <person name="Walker B."/>
            <person name="Young S."/>
            <person name="Zeng Q."/>
            <person name="Gargeya S."/>
            <person name="Fitzgerald M."/>
            <person name="Haas B."/>
            <person name="Abouelleil A."/>
            <person name="Allen A.W."/>
            <person name="Alvarado L."/>
            <person name="Arachchi H.M."/>
            <person name="Berlin A.M."/>
            <person name="Chapman S.B."/>
            <person name="Gainer-Dewar J."/>
            <person name="Goldberg J."/>
            <person name="Griggs A."/>
            <person name="Gujja S."/>
            <person name="Hansen M."/>
            <person name="Howarth C."/>
            <person name="Imamovic A."/>
            <person name="Ireland A."/>
            <person name="Larimer J."/>
            <person name="McCowan C."/>
            <person name="Murphy C."/>
            <person name="Pearson M."/>
            <person name="Poon T.W."/>
            <person name="Priest M."/>
            <person name="Roberts A."/>
            <person name="Saif S."/>
            <person name="Shea T."/>
            <person name="Sisk P."/>
            <person name="Sykes S."/>
            <person name="Wortman J."/>
            <person name="Nusbaum C."/>
            <person name="Birren B."/>
        </authorList>
    </citation>
    <scope>NUCLEOTIDE SEQUENCE [LARGE SCALE GENOMIC DNA]</scope>
    <source>
        <strain evidence="10">B84634 / Timone 84634 / DSM 17679 / JCM 13223</strain>
    </source>
</reference>
<feature type="transmembrane region" description="Helical" evidence="6">
    <location>
        <begin position="292"/>
        <end position="313"/>
    </location>
</feature>
<dbReference type="InterPro" id="IPR025857">
    <property type="entry name" value="MacB_PCD"/>
</dbReference>
<dbReference type="Proteomes" id="UP000017831">
    <property type="component" value="Unassembled WGS sequence"/>
</dbReference>
<evidence type="ECO:0008006" key="11">
    <source>
        <dbReference type="Google" id="ProtNLM"/>
    </source>
</evidence>
<organism evidence="9 10">
    <name type="scientific">Phocaeicola massiliensis B84634 = Timone 84634 = DSM 17679 = JCM 13223</name>
    <dbReference type="NCBI Taxonomy" id="1121098"/>
    <lineage>
        <taxon>Bacteria</taxon>
        <taxon>Pseudomonadati</taxon>
        <taxon>Bacteroidota</taxon>
        <taxon>Bacteroidia</taxon>
        <taxon>Bacteroidales</taxon>
        <taxon>Bacteroidaceae</taxon>
        <taxon>Phocaeicola</taxon>
    </lineage>
</organism>
<keyword evidence="3 6" id="KW-0812">Transmembrane</keyword>
<dbReference type="PANTHER" id="PTHR30572:SF18">
    <property type="entry name" value="ABC-TYPE MACROLIDE FAMILY EXPORT SYSTEM PERMEASE COMPONENT 2"/>
    <property type="match status" value="1"/>
</dbReference>
<sequence>MIKHLLTITLRNMTKQKVRSIISILCITAGLLCFSVCHYYSTIMSRGNKFLDTYERMAVIRGKNHPNMYIGFSPDKIKGLGNEEILGMAFFTNGTTNFETQSDAVYRVSTTFCNHDYFLVFPPKLIEGSLKDFDKRPDIIVVTRNFIRKYADAGTTIGSSVTINKKVYTIGAIIESYPAGMNNYITSYDLFVPSPESYGDKILLLRNPSDIETVNKRLALLDWEGYRAEPQCYLMSQLPHRAGMELYISIIGLIILIVALTNYFSFSISSFVNRTREITLRQCLGGKSNNIFGLLFIEQFIILTFSCILTLALSESLLPAFINSLSYDIRRELEIDIPFLLASELKYTVLILGASFLLCYVSVTRIIRHIHRKGLSGRAGRGKHLLRNISLGSQFFFSFLFLFGIAGIYMQMQSYSSSTTPLLTDDEKENLIIIPTYSYDNKLNKELTEVCDYFRAKSWCESLSLFCFNTMNIGKKYVIVHQVTEEYLNQMKIEKHHKPGEKFAYITPTIDTEIRSDSSFQTIRFREELEYPIKGQCQVFPQPQYGTSYLTVLPFEKGYEPDNIILQLKEGANRKQALQEIKEKINPYYPANATYEATTLYDNQVEGLNVLRNLFIVCAIISLLITILGIYHSIQIDTERRQKEVAIRKVNGAHISDIYWLFGKSYVMLYLVAMILAVPICLFLMIMADSMIKFDYRHPMLWSIPMLVAAMVILLTISWRIYRIARINPAEIIKNE</sequence>
<accession>U6RJW5</accession>
<feature type="transmembrane region" description="Helical" evidence="6">
    <location>
        <begin position="246"/>
        <end position="272"/>
    </location>
</feature>
<evidence type="ECO:0000259" key="8">
    <source>
        <dbReference type="Pfam" id="PF12704"/>
    </source>
</evidence>
<keyword evidence="5 6" id="KW-0472">Membrane</keyword>
<proteinExistence type="predicted"/>
<evidence type="ECO:0000256" key="1">
    <source>
        <dbReference type="ARBA" id="ARBA00004651"/>
    </source>
</evidence>
<evidence type="ECO:0000313" key="9">
    <source>
        <dbReference type="EMBL" id="EOA56805.1"/>
    </source>
</evidence>
<dbReference type="eggNOG" id="COG0577">
    <property type="taxonomic scope" value="Bacteria"/>
</dbReference>
<dbReference type="GO" id="GO:0005886">
    <property type="term" value="C:plasma membrane"/>
    <property type="evidence" value="ECO:0007669"/>
    <property type="project" value="UniProtKB-SubCell"/>
</dbReference>
<evidence type="ECO:0000256" key="2">
    <source>
        <dbReference type="ARBA" id="ARBA00022475"/>
    </source>
</evidence>
<evidence type="ECO:0000256" key="6">
    <source>
        <dbReference type="SAM" id="Phobius"/>
    </source>
</evidence>
<comment type="subcellular location">
    <subcellularLocation>
        <location evidence="1">Cell membrane</location>
        <topology evidence="1">Multi-pass membrane protein</topology>
    </subcellularLocation>
</comment>
<keyword evidence="2" id="KW-1003">Cell membrane</keyword>
<dbReference type="STRING" id="1121098.HMPREF1534_00995"/>
<dbReference type="EMBL" id="AQHY01000010">
    <property type="protein sequence ID" value="EOA56805.1"/>
    <property type="molecule type" value="Genomic_DNA"/>
</dbReference>
<dbReference type="GeneID" id="60062969"/>
<feature type="transmembrane region" description="Helical" evidence="6">
    <location>
        <begin position="700"/>
        <end position="722"/>
    </location>
</feature>
<dbReference type="OrthoDB" id="1096988at2"/>
<feature type="domain" description="ABC3 transporter permease C-terminal" evidence="7">
    <location>
        <begin position="250"/>
        <end position="366"/>
    </location>
</feature>
<dbReference type="PANTHER" id="PTHR30572">
    <property type="entry name" value="MEMBRANE COMPONENT OF TRANSPORTER-RELATED"/>
    <property type="match status" value="1"/>
</dbReference>
<evidence type="ECO:0000313" key="10">
    <source>
        <dbReference type="Proteomes" id="UP000017831"/>
    </source>
</evidence>
<feature type="domain" description="ABC3 transporter permease C-terminal" evidence="7">
    <location>
        <begin position="617"/>
        <end position="719"/>
    </location>
</feature>
<keyword evidence="4 6" id="KW-1133">Transmembrane helix</keyword>
<keyword evidence="10" id="KW-1185">Reference proteome</keyword>
<protein>
    <recommendedName>
        <fullName evidence="11">ABC3 transporter permease protein domain-containing protein</fullName>
    </recommendedName>
</protein>
<dbReference type="HOGENOM" id="CLU_008713_0_0_10"/>
<evidence type="ECO:0000256" key="4">
    <source>
        <dbReference type="ARBA" id="ARBA00022989"/>
    </source>
</evidence>
<feature type="transmembrane region" description="Helical" evidence="6">
    <location>
        <begin position="614"/>
        <end position="634"/>
    </location>
</feature>
<feature type="transmembrane region" description="Helical" evidence="6">
    <location>
        <begin position="21"/>
        <end position="41"/>
    </location>
</feature>
<dbReference type="Pfam" id="PF12704">
    <property type="entry name" value="MacB_PCD"/>
    <property type="match status" value="1"/>
</dbReference>
<evidence type="ECO:0000256" key="3">
    <source>
        <dbReference type="ARBA" id="ARBA00022692"/>
    </source>
</evidence>
<gene>
    <name evidence="9" type="ORF">HMPREF1534_00995</name>
</gene>
<dbReference type="Pfam" id="PF02687">
    <property type="entry name" value="FtsX"/>
    <property type="match status" value="2"/>
</dbReference>
<name>U6RJW5_9BACT</name>
<dbReference type="InterPro" id="IPR050250">
    <property type="entry name" value="Macrolide_Exporter_MacB"/>
</dbReference>
<comment type="caution">
    <text evidence="9">The sequence shown here is derived from an EMBL/GenBank/DDBJ whole genome shotgun (WGS) entry which is preliminary data.</text>
</comment>